<evidence type="ECO:0000256" key="6">
    <source>
        <dbReference type="ARBA" id="ARBA00022989"/>
    </source>
</evidence>
<evidence type="ECO:0000313" key="9">
    <source>
        <dbReference type="EMBL" id="RFF28894.1"/>
    </source>
</evidence>
<keyword evidence="7 8" id="KW-0472">Membrane</keyword>
<feature type="transmembrane region" description="Helical" evidence="8">
    <location>
        <begin position="156"/>
        <end position="183"/>
    </location>
</feature>
<reference evidence="9 10" key="1">
    <citation type="submission" date="2018-08" db="EMBL/GenBank/DDBJ databases">
        <title>Wenzhouxiangella salilacus sp. nov., a novel bacterium isolated from a saline lake in Xinjiang Province, China.</title>
        <authorList>
            <person name="Han S."/>
        </authorList>
    </citation>
    <scope>NUCLEOTIDE SEQUENCE [LARGE SCALE GENOMIC DNA]</scope>
    <source>
        <strain evidence="9 10">XDB06</strain>
    </source>
</reference>
<evidence type="ECO:0000256" key="4">
    <source>
        <dbReference type="ARBA" id="ARBA00022679"/>
    </source>
</evidence>
<dbReference type="InterPro" id="IPR050297">
    <property type="entry name" value="LipidA_mod_glycosyltrf_83"/>
</dbReference>
<evidence type="ECO:0000256" key="8">
    <source>
        <dbReference type="SAM" id="Phobius"/>
    </source>
</evidence>
<evidence type="ECO:0000256" key="1">
    <source>
        <dbReference type="ARBA" id="ARBA00004651"/>
    </source>
</evidence>
<accession>A0A3E1K5D1</accession>
<dbReference type="AlphaFoldDB" id="A0A3E1K5D1"/>
<sequence>MNIASQRPSVNTVALTLGVTLCLAACLELSRNLGANWDEYNYLSKVYLLASGQLSQPLQTFHAQLFGWLPNVGTSEIDQIIAARLTIWSVFLGTCVLVYLIGRQFLSNPSAIFSAFSLASFSFVLQHASSFRADTMASFFVLFSAWLVLRQKRLSAIIAGISLSLAFLLTIKSALLMPAWIGLVAWSWIHEGKQNCFEQSRNIFWVAISAGLSGVTLFLLHQSALQGLS</sequence>
<comment type="caution">
    <text evidence="9">The sequence shown here is derived from an EMBL/GenBank/DDBJ whole genome shotgun (WGS) entry which is preliminary data.</text>
</comment>
<organism evidence="9 10">
    <name type="scientific">Wenzhouxiangella sediminis</name>
    <dbReference type="NCBI Taxonomy" id="1792836"/>
    <lineage>
        <taxon>Bacteria</taxon>
        <taxon>Pseudomonadati</taxon>
        <taxon>Pseudomonadota</taxon>
        <taxon>Gammaproteobacteria</taxon>
        <taxon>Chromatiales</taxon>
        <taxon>Wenzhouxiangellaceae</taxon>
        <taxon>Wenzhouxiangella</taxon>
    </lineage>
</organism>
<keyword evidence="5 8" id="KW-0812">Transmembrane</keyword>
<evidence type="ECO:0000256" key="3">
    <source>
        <dbReference type="ARBA" id="ARBA00022676"/>
    </source>
</evidence>
<evidence type="ECO:0000313" key="10">
    <source>
        <dbReference type="Proteomes" id="UP000260351"/>
    </source>
</evidence>
<feature type="transmembrane region" description="Helical" evidence="8">
    <location>
        <begin position="203"/>
        <end position="220"/>
    </location>
</feature>
<feature type="transmembrane region" description="Helical" evidence="8">
    <location>
        <begin position="81"/>
        <end position="101"/>
    </location>
</feature>
<feature type="transmembrane region" description="Helical" evidence="8">
    <location>
        <begin position="131"/>
        <end position="149"/>
    </location>
</feature>
<proteinExistence type="predicted"/>
<comment type="subcellular location">
    <subcellularLocation>
        <location evidence="1">Cell membrane</location>
        <topology evidence="1">Multi-pass membrane protein</topology>
    </subcellularLocation>
</comment>
<evidence type="ECO:0000256" key="5">
    <source>
        <dbReference type="ARBA" id="ARBA00022692"/>
    </source>
</evidence>
<keyword evidence="2" id="KW-1003">Cell membrane</keyword>
<keyword evidence="10" id="KW-1185">Reference proteome</keyword>
<dbReference type="PANTHER" id="PTHR33908">
    <property type="entry name" value="MANNOSYLTRANSFERASE YKCB-RELATED"/>
    <property type="match status" value="1"/>
</dbReference>
<gene>
    <name evidence="9" type="ORF">DZC52_15045</name>
</gene>
<keyword evidence="3" id="KW-0328">Glycosyltransferase</keyword>
<feature type="transmembrane region" description="Helical" evidence="8">
    <location>
        <begin position="108"/>
        <end position="125"/>
    </location>
</feature>
<dbReference type="Proteomes" id="UP000260351">
    <property type="component" value="Unassembled WGS sequence"/>
</dbReference>
<dbReference type="GO" id="GO:0016763">
    <property type="term" value="F:pentosyltransferase activity"/>
    <property type="evidence" value="ECO:0007669"/>
    <property type="project" value="TreeGrafter"/>
</dbReference>
<protein>
    <submittedName>
        <fullName evidence="9">Uncharacterized protein</fullName>
    </submittedName>
</protein>
<name>A0A3E1K5D1_9GAMM</name>
<dbReference type="EMBL" id="QUZK01000053">
    <property type="protein sequence ID" value="RFF28894.1"/>
    <property type="molecule type" value="Genomic_DNA"/>
</dbReference>
<dbReference type="OrthoDB" id="7714635at2"/>
<dbReference type="PANTHER" id="PTHR33908:SF11">
    <property type="entry name" value="MEMBRANE PROTEIN"/>
    <property type="match status" value="1"/>
</dbReference>
<dbReference type="GO" id="GO:0009103">
    <property type="term" value="P:lipopolysaccharide biosynthetic process"/>
    <property type="evidence" value="ECO:0007669"/>
    <property type="project" value="UniProtKB-ARBA"/>
</dbReference>
<evidence type="ECO:0000256" key="7">
    <source>
        <dbReference type="ARBA" id="ARBA00023136"/>
    </source>
</evidence>
<keyword evidence="4" id="KW-0808">Transferase</keyword>
<keyword evidence="6 8" id="KW-1133">Transmembrane helix</keyword>
<dbReference type="GO" id="GO:0005886">
    <property type="term" value="C:plasma membrane"/>
    <property type="evidence" value="ECO:0007669"/>
    <property type="project" value="UniProtKB-SubCell"/>
</dbReference>
<dbReference type="RefSeq" id="WP_116651981.1">
    <property type="nucleotide sequence ID" value="NZ_QUZK01000053.1"/>
</dbReference>
<evidence type="ECO:0000256" key="2">
    <source>
        <dbReference type="ARBA" id="ARBA00022475"/>
    </source>
</evidence>